<dbReference type="PANTHER" id="PTHR31587">
    <property type="entry name" value="TRANSMEMBRANE PROTEIN (DUF2215)"/>
    <property type="match status" value="1"/>
</dbReference>
<evidence type="ECO:0000256" key="1">
    <source>
        <dbReference type="ARBA" id="ARBA00004575"/>
    </source>
</evidence>
<dbReference type="PANTHER" id="PTHR31587:SF4">
    <property type="entry name" value="TRANSMEMBRANE PROTEIN (DUF2215)"/>
    <property type="match status" value="1"/>
</dbReference>
<keyword evidence="4 9" id="KW-0732">Signal</keyword>
<dbReference type="AlphaFoldDB" id="A0AA88AQ81"/>
<comment type="similarity">
    <text evidence="2">Belongs to the NEMP family.</text>
</comment>
<feature type="signal peptide" evidence="9">
    <location>
        <begin position="1"/>
        <end position="27"/>
    </location>
</feature>
<comment type="caution">
    <text evidence="10">The sequence shown here is derived from an EMBL/GenBank/DDBJ whole genome shotgun (WGS) entry which is preliminary data.</text>
</comment>
<evidence type="ECO:0000256" key="6">
    <source>
        <dbReference type="ARBA" id="ARBA00023136"/>
    </source>
</evidence>
<name>A0AA88AQ81_FICCA</name>
<evidence type="ECO:0000256" key="3">
    <source>
        <dbReference type="ARBA" id="ARBA00022692"/>
    </source>
</evidence>
<sequence length="509" mass="56815">MASFSKHVLISTRLLFLLFLCIPCSSSDECSLVVAPSAKLQFTVKVCPKSKPGISMACERVRIYGFSRIRNLRKFAHSVKVKVSVANSSGHLPKAEVCLHRNISLEIGMCPKNQWEAISNGSWVQSVSPFGHKLLNVRTVSASLENFEVSLEEEFSPRRVVYLALGIVMMSLASFLSNSLVFYYCSTMASGGILVIVVVFFQGLKKAMELLPTGSKSSLFIYSSVVGFVSFVFYYFPGFWHSILTGAGISEEMFYASVTFLLVFVILAGGWLGFWVVHRHISTEDGSIDISTSLFVAWSIRISSALLILQSSVDPILAMEALVFGIIASTILQRILRLRILRRIIRNTRKSAKRKHKVSHLSDSSSLEDPLDDYTNRIRSKEDFSFPTAARSKNFTMAPSSPADHGFGGSGSDQLYISSFHTTPERRRFSKPDWEKFTRDSTDNALEELASSPGFGKWLSRNADRITITPPSSSRAEQRRKCTASGIRRPFLSCKSRSKTNGDFLKFNW</sequence>
<dbReference type="EMBL" id="BTGU01000064">
    <property type="protein sequence ID" value="GMN56535.1"/>
    <property type="molecule type" value="Genomic_DNA"/>
</dbReference>
<evidence type="ECO:0000313" key="10">
    <source>
        <dbReference type="EMBL" id="GMN56535.1"/>
    </source>
</evidence>
<feature type="transmembrane region" description="Helical" evidence="8">
    <location>
        <begin position="315"/>
        <end position="336"/>
    </location>
</feature>
<evidence type="ECO:0000256" key="8">
    <source>
        <dbReference type="SAM" id="Phobius"/>
    </source>
</evidence>
<feature type="chain" id="PRO_5041718185" evidence="9">
    <location>
        <begin position="28"/>
        <end position="509"/>
    </location>
</feature>
<proteinExistence type="inferred from homology"/>
<evidence type="ECO:0000256" key="5">
    <source>
        <dbReference type="ARBA" id="ARBA00022989"/>
    </source>
</evidence>
<keyword evidence="5 8" id="KW-1133">Transmembrane helix</keyword>
<protein>
    <submittedName>
        <fullName evidence="10">Uncharacterized protein</fullName>
    </submittedName>
</protein>
<dbReference type="GO" id="GO:0005637">
    <property type="term" value="C:nuclear inner membrane"/>
    <property type="evidence" value="ECO:0007669"/>
    <property type="project" value="UniProtKB-SubCell"/>
</dbReference>
<feature type="transmembrane region" description="Helical" evidence="8">
    <location>
        <begin position="221"/>
        <end position="241"/>
    </location>
</feature>
<evidence type="ECO:0000313" key="11">
    <source>
        <dbReference type="Proteomes" id="UP001187192"/>
    </source>
</evidence>
<keyword evidence="3 8" id="KW-0812">Transmembrane</keyword>
<comment type="subcellular location">
    <subcellularLocation>
        <location evidence="1">Nucleus inner membrane</location>
        <topology evidence="1">Multi-pass membrane protein</topology>
        <orientation evidence="1">Nucleoplasmic side</orientation>
    </subcellularLocation>
</comment>
<reference evidence="10" key="1">
    <citation type="submission" date="2023-07" db="EMBL/GenBank/DDBJ databases">
        <title>draft genome sequence of fig (Ficus carica).</title>
        <authorList>
            <person name="Takahashi T."/>
            <person name="Nishimura K."/>
        </authorList>
    </citation>
    <scope>NUCLEOTIDE SEQUENCE</scope>
</reference>
<feature type="transmembrane region" description="Helical" evidence="8">
    <location>
        <begin position="181"/>
        <end position="201"/>
    </location>
</feature>
<keyword evidence="11" id="KW-1185">Reference proteome</keyword>
<accession>A0AA88AQ81</accession>
<organism evidence="10 11">
    <name type="scientific">Ficus carica</name>
    <name type="common">Common fig</name>
    <dbReference type="NCBI Taxonomy" id="3494"/>
    <lineage>
        <taxon>Eukaryota</taxon>
        <taxon>Viridiplantae</taxon>
        <taxon>Streptophyta</taxon>
        <taxon>Embryophyta</taxon>
        <taxon>Tracheophyta</taxon>
        <taxon>Spermatophyta</taxon>
        <taxon>Magnoliopsida</taxon>
        <taxon>eudicotyledons</taxon>
        <taxon>Gunneridae</taxon>
        <taxon>Pentapetalae</taxon>
        <taxon>rosids</taxon>
        <taxon>fabids</taxon>
        <taxon>Rosales</taxon>
        <taxon>Moraceae</taxon>
        <taxon>Ficeae</taxon>
        <taxon>Ficus</taxon>
    </lineage>
</organism>
<keyword evidence="6 8" id="KW-0472">Membrane</keyword>
<keyword evidence="7" id="KW-0539">Nucleus</keyword>
<dbReference type="InterPro" id="IPR019358">
    <property type="entry name" value="NEMP_fam"/>
</dbReference>
<evidence type="ECO:0000256" key="9">
    <source>
        <dbReference type="SAM" id="SignalP"/>
    </source>
</evidence>
<evidence type="ECO:0000256" key="7">
    <source>
        <dbReference type="ARBA" id="ARBA00023242"/>
    </source>
</evidence>
<dbReference type="Pfam" id="PF10225">
    <property type="entry name" value="NEMP"/>
    <property type="match status" value="1"/>
</dbReference>
<gene>
    <name evidence="10" type="ORF">TIFTF001_025653</name>
</gene>
<dbReference type="Proteomes" id="UP001187192">
    <property type="component" value="Unassembled WGS sequence"/>
</dbReference>
<evidence type="ECO:0000256" key="2">
    <source>
        <dbReference type="ARBA" id="ARBA00005748"/>
    </source>
</evidence>
<evidence type="ECO:0000256" key="4">
    <source>
        <dbReference type="ARBA" id="ARBA00022729"/>
    </source>
</evidence>
<feature type="transmembrane region" description="Helical" evidence="8">
    <location>
        <begin position="253"/>
        <end position="276"/>
    </location>
</feature>